<feature type="domain" description="Peptidase metallopeptidase" evidence="8">
    <location>
        <begin position="2"/>
        <end position="169"/>
    </location>
</feature>
<dbReference type="GO" id="GO:0008270">
    <property type="term" value="F:zinc ion binding"/>
    <property type="evidence" value="ECO:0007669"/>
    <property type="project" value="InterPro"/>
</dbReference>
<comment type="subcellular location">
    <subcellularLocation>
        <location evidence="1">Secreted</location>
    </subcellularLocation>
</comment>
<dbReference type="InterPro" id="IPR018511">
    <property type="entry name" value="Hemolysin-typ_Ca-bd_CS"/>
</dbReference>
<dbReference type="Gene3D" id="3.40.390.10">
    <property type="entry name" value="Collagenase (Catalytic Domain)"/>
    <property type="match status" value="1"/>
</dbReference>
<evidence type="ECO:0000313" key="9">
    <source>
        <dbReference type="EMBL" id="GHF72903.1"/>
    </source>
</evidence>
<comment type="caution">
    <text evidence="9">The sequence shown here is derived from an EMBL/GenBank/DDBJ whole genome shotgun (WGS) entry which is preliminary data.</text>
</comment>
<dbReference type="InterPro" id="IPR024079">
    <property type="entry name" value="MetalloPept_cat_dom_sf"/>
</dbReference>
<dbReference type="InterPro" id="IPR001818">
    <property type="entry name" value="Pept_M10_metallopeptidase"/>
</dbReference>
<dbReference type="InterPro" id="IPR001343">
    <property type="entry name" value="Hemolysn_Ca-bd"/>
</dbReference>
<dbReference type="InterPro" id="IPR011049">
    <property type="entry name" value="Serralysin-like_metalloprot_C"/>
</dbReference>
<evidence type="ECO:0000256" key="1">
    <source>
        <dbReference type="ARBA" id="ARBA00004613"/>
    </source>
</evidence>
<gene>
    <name evidence="9" type="ORF">GCM10017056_49710</name>
</gene>
<dbReference type="GO" id="GO:0005576">
    <property type="term" value="C:extracellular region"/>
    <property type="evidence" value="ECO:0007669"/>
    <property type="project" value="UniProtKB-SubCell"/>
</dbReference>
<keyword evidence="4" id="KW-0645">Protease</keyword>
<dbReference type="Pfam" id="PF00353">
    <property type="entry name" value="HemolysinCabind"/>
    <property type="match status" value="4"/>
</dbReference>
<dbReference type="InterPro" id="IPR050557">
    <property type="entry name" value="RTX_toxin/Mannuronan_C5-epim"/>
</dbReference>
<keyword evidence="5" id="KW-0479">Metal-binding</keyword>
<dbReference type="Proteomes" id="UP000626220">
    <property type="component" value="Unassembled WGS sequence"/>
</dbReference>
<evidence type="ECO:0000313" key="10">
    <source>
        <dbReference type="Proteomes" id="UP000626220"/>
    </source>
</evidence>
<dbReference type="GO" id="GO:0031012">
    <property type="term" value="C:extracellular matrix"/>
    <property type="evidence" value="ECO:0007669"/>
    <property type="project" value="InterPro"/>
</dbReference>
<dbReference type="PANTHER" id="PTHR38340:SF1">
    <property type="entry name" value="S-LAYER PROTEIN"/>
    <property type="match status" value="1"/>
</dbReference>
<evidence type="ECO:0000259" key="8">
    <source>
        <dbReference type="SMART" id="SM00235"/>
    </source>
</evidence>
<sequence length="659" mass="67275">MQSIDWGTRLSSTEVTVYFAPYGALVDGSASAGWTDYEIDQAMLALKQFEAVSNLSFTRVYSQSAADFKLITVGIADPNFLAVMYPPGTEYAGDAAFNFAGYGWDWDQPGSGALEQGGMGFSTLVHEFGHGVGLAHPHDDGGTSTIMEGVTSPFGSYGVGDLNQGIFTVESFNRGWPAGPLGPQDLGSNYGYQGTLMALDIAVVQAKYGANLDHATGDDVYLLPDENGLGTYFTCIWDAGGADEIRSASALDVTIDLRPATLQQEVGGGGYVSWAEGIRGGFTIANGVLIENAVGGNGNDDITGNSAANKLRGGGGNDLLFGLGGADVIRGGDGNDVLVGGEGADTMIGGAGTDLADYASATTSVVASLLASTGNAGAAQGDVLSLIENLRGGDYDDVLAGDRLANVLTGGLGNDQLNGLGGADVLNGNQGRDTLNGNAGDDQLAGGIGNDILNGGYGDDVLVGGDGNDVMSGGVGADQIRGDAGNDTVTFATATEGVKAYLIGYDRNQGEARGDQYISIENLTGSNYGDTLGGDFRDNVLRGLRGQDVLNGRAGDDRIFGNLGDDVLNGGLGSDTLTGGGGVDTFIFNGGADVVTDFAGDLLRFDSDLWGGAQLGAGDILEFARISGGDTIFDLGEGNSLTLVDFIDLDALTPLIGSF</sequence>
<dbReference type="CDD" id="cd04277">
    <property type="entry name" value="ZnMc_serralysin_like"/>
    <property type="match status" value="1"/>
</dbReference>
<dbReference type="InterPro" id="IPR034033">
    <property type="entry name" value="Serralysin-like"/>
</dbReference>
<organism evidence="9 10">
    <name type="scientific">Seohaeicola zhoushanensis</name>
    <dbReference type="NCBI Taxonomy" id="1569283"/>
    <lineage>
        <taxon>Bacteria</taxon>
        <taxon>Pseudomonadati</taxon>
        <taxon>Pseudomonadota</taxon>
        <taxon>Alphaproteobacteria</taxon>
        <taxon>Rhodobacterales</taxon>
        <taxon>Roseobacteraceae</taxon>
        <taxon>Seohaeicola</taxon>
    </lineage>
</organism>
<reference evidence="9" key="1">
    <citation type="journal article" date="2014" name="Int. J. Syst. Evol. Microbiol.">
        <title>Complete genome sequence of Corynebacterium casei LMG S-19264T (=DSM 44701T), isolated from a smear-ripened cheese.</title>
        <authorList>
            <consortium name="US DOE Joint Genome Institute (JGI-PGF)"/>
            <person name="Walter F."/>
            <person name="Albersmeier A."/>
            <person name="Kalinowski J."/>
            <person name="Ruckert C."/>
        </authorList>
    </citation>
    <scope>NUCLEOTIDE SEQUENCE</scope>
    <source>
        <strain evidence="9">KCTC 42650</strain>
    </source>
</reference>
<dbReference type="EMBL" id="BNCJ01000033">
    <property type="protein sequence ID" value="GHF72903.1"/>
    <property type="molecule type" value="Genomic_DNA"/>
</dbReference>
<protein>
    <submittedName>
        <fullName evidence="9">Serralysin</fullName>
    </submittedName>
</protein>
<evidence type="ECO:0000256" key="4">
    <source>
        <dbReference type="ARBA" id="ARBA00022670"/>
    </source>
</evidence>
<dbReference type="PROSITE" id="PS00330">
    <property type="entry name" value="HEMOLYSIN_CALCIUM"/>
    <property type="match status" value="7"/>
</dbReference>
<dbReference type="SUPFAM" id="SSF51120">
    <property type="entry name" value="beta-Roll"/>
    <property type="match status" value="3"/>
</dbReference>
<dbReference type="InterPro" id="IPR006026">
    <property type="entry name" value="Peptidase_Metallo"/>
</dbReference>
<dbReference type="PRINTS" id="PR00313">
    <property type="entry name" value="CABNDNGRPT"/>
</dbReference>
<dbReference type="PANTHER" id="PTHR38340">
    <property type="entry name" value="S-LAYER PROTEIN"/>
    <property type="match status" value="1"/>
</dbReference>
<evidence type="ECO:0000256" key="2">
    <source>
        <dbReference type="ARBA" id="ARBA00009490"/>
    </source>
</evidence>
<name>A0A8J3MAU3_9RHOB</name>
<accession>A0A8J3MAU3</accession>
<dbReference type="SMART" id="SM00235">
    <property type="entry name" value="ZnMc"/>
    <property type="match status" value="1"/>
</dbReference>
<dbReference type="SUPFAM" id="SSF55486">
    <property type="entry name" value="Metalloproteases ('zincins'), catalytic domain"/>
    <property type="match status" value="1"/>
</dbReference>
<reference evidence="9" key="2">
    <citation type="submission" date="2020-09" db="EMBL/GenBank/DDBJ databases">
        <authorList>
            <person name="Sun Q."/>
            <person name="Kim S."/>
        </authorList>
    </citation>
    <scope>NUCLEOTIDE SEQUENCE</scope>
    <source>
        <strain evidence="9">KCTC 42650</strain>
    </source>
</reference>
<evidence type="ECO:0000256" key="5">
    <source>
        <dbReference type="ARBA" id="ARBA00022723"/>
    </source>
</evidence>
<dbReference type="GO" id="GO:0006508">
    <property type="term" value="P:proteolysis"/>
    <property type="evidence" value="ECO:0007669"/>
    <property type="project" value="UniProtKB-KW"/>
</dbReference>
<keyword evidence="7" id="KW-0862">Zinc</keyword>
<evidence type="ECO:0000256" key="6">
    <source>
        <dbReference type="ARBA" id="ARBA00022801"/>
    </source>
</evidence>
<keyword evidence="10" id="KW-1185">Reference proteome</keyword>
<dbReference type="GO" id="GO:0004222">
    <property type="term" value="F:metalloendopeptidase activity"/>
    <property type="evidence" value="ECO:0007669"/>
    <property type="project" value="InterPro"/>
</dbReference>
<dbReference type="Gene3D" id="2.150.10.10">
    <property type="entry name" value="Serralysin-like metalloprotease, C-terminal"/>
    <property type="match status" value="4"/>
</dbReference>
<proteinExistence type="inferred from homology"/>
<dbReference type="Pfam" id="PF00413">
    <property type="entry name" value="Peptidase_M10"/>
    <property type="match status" value="1"/>
</dbReference>
<keyword evidence="6" id="KW-0378">Hydrolase</keyword>
<evidence type="ECO:0000256" key="7">
    <source>
        <dbReference type="ARBA" id="ARBA00022833"/>
    </source>
</evidence>
<keyword evidence="3" id="KW-0964">Secreted</keyword>
<dbReference type="AlphaFoldDB" id="A0A8J3MAU3"/>
<dbReference type="GO" id="GO:0005509">
    <property type="term" value="F:calcium ion binding"/>
    <property type="evidence" value="ECO:0007669"/>
    <property type="project" value="InterPro"/>
</dbReference>
<comment type="similarity">
    <text evidence="2">Belongs to the peptidase M10B family.</text>
</comment>
<evidence type="ECO:0000256" key="3">
    <source>
        <dbReference type="ARBA" id="ARBA00022525"/>
    </source>
</evidence>